<accession>A0ACB8D8E4</accession>
<proteinExistence type="predicted"/>
<name>A0ACB8D8E4_DERSI</name>
<dbReference type="Proteomes" id="UP000821865">
    <property type="component" value="Chromosome 3"/>
</dbReference>
<protein>
    <submittedName>
        <fullName evidence="1">Uncharacterized protein</fullName>
    </submittedName>
</protein>
<keyword evidence="2" id="KW-1185">Reference proteome</keyword>
<reference evidence="1" key="1">
    <citation type="submission" date="2020-05" db="EMBL/GenBank/DDBJ databases">
        <title>Large-scale comparative analyses of tick genomes elucidate their genetic diversity and vector capacities.</title>
        <authorList>
            <person name="Jia N."/>
            <person name="Wang J."/>
            <person name="Shi W."/>
            <person name="Du L."/>
            <person name="Sun Y."/>
            <person name="Zhan W."/>
            <person name="Jiang J."/>
            <person name="Wang Q."/>
            <person name="Zhang B."/>
            <person name="Ji P."/>
            <person name="Sakyi L.B."/>
            <person name="Cui X."/>
            <person name="Yuan T."/>
            <person name="Jiang B."/>
            <person name="Yang W."/>
            <person name="Lam T.T.-Y."/>
            <person name="Chang Q."/>
            <person name="Ding S."/>
            <person name="Wang X."/>
            <person name="Zhu J."/>
            <person name="Ruan X."/>
            <person name="Zhao L."/>
            <person name="Wei J."/>
            <person name="Que T."/>
            <person name="Du C."/>
            <person name="Cheng J."/>
            <person name="Dai P."/>
            <person name="Han X."/>
            <person name="Huang E."/>
            <person name="Gao Y."/>
            <person name="Liu J."/>
            <person name="Shao H."/>
            <person name="Ye R."/>
            <person name="Li L."/>
            <person name="Wei W."/>
            <person name="Wang X."/>
            <person name="Wang C."/>
            <person name="Yang T."/>
            <person name="Huo Q."/>
            <person name="Li W."/>
            <person name="Guo W."/>
            <person name="Chen H."/>
            <person name="Zhou L."/>
            <person name="Ni X."/>
            <person name="Tian J."/>
            <person name="Zhou Y."/>
            <person name="Sheng Y."/>
            <person name="Liu T."/>
            <person name="Pan Y."/>
            <person name="Xia L."/>
            <person name="Li J."/>
            <person name="Zhao F."/>
            <person name="Cao W."/>
        </authorList>
    </citation>
    <scope>NUCLEOTIDE SEQUENCE</scope>
    <source>
        <strain evidence="1">Dsil-2018</strain>
    </source>
</reference>
<dbReference type="EMBL" id="CM023472">
    <property type="protein sequence ID" value="KAH7960765.1"/>
    <property type="molecule type" value="Genomic_DNA"/>
</dbReference>
<sequence>MMLTVRKAASLQAEWSSHEPEEGFEGDGLWERATTRSRRKAAEREQGNSTRPTRVVERTELGCFVLAIRPRERRSIVSLNAREVKHAISALSHDKRLAQHQLLRFNDASNTLTVLTCDERQASNLLKLNTLEIPSAPPLPVSVHQVPSEGMSRGVIYGCTLDETSETLTQALDSENVQILLARPMGKSGSVLITFASSRPPRYVKYWDFLKNVIPYEPRSLHEEPPESCPQTDKKYCRNCEKDGHLATDASCPQRKLFAKHAKAAQGHQSRSAIQTGKNVKSSSQSKDLSKGRSGRRKQQKACSKSRPSSKPPDSWCSFVQHQQPSPVSYASITSGAQKTSKKTSRFSPRYGEEIAKELEQIDMETEVSTRDFENTLSRLQKQLSEIQRSIDTARTRFHHQLKERNEQKLVLQHRLAEWKEERTLIDQAKRRQSLSPRRGSAPPPKNTRPHPMNGGKLKNPSQEPSKEETGGSVEVVPQAYRAPEWITQFLNDTRAQCNCRSLNQCAAELNALFEHVGRPAVLLLQETRGTTPGIRGYEGYFQPSILHAHTGKKKCDQQREEHVEAQAAVFVRRDVPHAKLDTAKYCSKIQEVVAVRCNLRGRQTLLVSAYLRPETNCYKKGGAKKANFAWLRELRNIYPKDRLLVGGDFNAHHQSWGYDRNSERGCLLLEEVEAAGIILVNDLDYPTRHALHSGQRDSTPDLTWTTPGLVNDWRCGADPMGSDHYPIWIEVEAKATGQKKRLTSAVDLDLFRSCFEACDKSTPFLEKLSSAAREATRNIEVNEHLPTPDKHLLHLWDTRAMLHQVYIQNGKQHVDLLKVRNKTAQARRYAKELDRERWCDHCASFDERTGTRKLWSTFKGMSGKRKKCNTVRNVMLATCCSPSEFELKAAHTFFPQPDLPPDAKIYQRMVPTSDADIESAFTMQELIMALDYVNAKSAPGKDGITCQLLRNLSEPGKEQLKEEINKVWLSGEISAEWKHSVVSPIPKPGKPANDVSNLRPISLTSTLCKLLEHLVLTRLTYHLEESHNEPYFDPSQTGFRPGLCTQDSLFLLRRCTRKRRGRQKVPGILVAVDLRKAFDSVTHEAVISALEEARPGIRIVNIVKSFLEHRTFEIRSDNTCTRTFTNNVEIATKTMQHALDTLTDYLKGTGMQLSPEKTKCILPGGKVQEKEKVELYLAGQKLERAPQHHVKILGIPIHEDGGAATWLTELEPTWKKLLHLVKRISQKRGGAGTDTARTLTSAVLTSRACYGAVCFDLTKAQYNKLERMHRECLRVITGLPRHARVEDLHRYAGLYFDSGRVGCMLLSR</sequence>
<evidence type="ECO:0000313" key="1">
    <source>
        <dbReference type="EMBL" id="KAH7960765.1"/>
    </source>
</evidence>
<gene>
    <name evidence="1" type="ORF">HPB49_023094</name>
</gene>
<evidence type="ECO:0000313" key="2">
    <source>
        <dbReference type="Proteomes" id="UP000821865"/>
    </source>
</evidence>
<comment type="caution">
    <text evidence="1">The sequence shown here is derived from an EMBL/GenBank/DDBJ whole genome shotgun (WGS) entry which is preliminary data.</text>
</comment>
<organism evidence="1 2">
    <name type="scientific">Dermacentor silvarum</name>
    <name type="common">Tick</name>
    <dbReference type="NCBI Taxonomy" id="543639"/>
    <lineage>
        <taxon>Eukaryota</taxon>
        <taxon>Metazoa</taxon>
        <taxon>Ecdysozoa</taxon>
        <taxon>Arthropoda</taxon>
        <taxon>Chelicerata</taxon>
        <taxon>Arachnida</taxon>
        <taxon>Acari</taxon>
        <taxon>Parasitiformes</taxon>
        <taxon>Ixodida</taxon>
        <taxon>Ixodoidea</taxon>
        <taxon>Ixodidae</taxon>
        <taxon>Rhipicephalinae</taxon>
        <taxon>Dermacentor</taxon>
    </lineage>
</organism>